<dbReference type="GO" id="GO:0004439">
    <property type="term" value="F:phosphatidylinositol-4,5-bisphosphate 5-phosphatase activity"/>
    <property type="evidence" value="ECO:0007669"/>
    <property type="project" value="TreeGrafter"/>
</dbReference>
<feature type="region of interest" description="Disordered" evidence="1">
    <location>
        <begin position="1"/>
        <end position="264"/>
    </location>
</feature>
<feature type="compositionally biased region" description="Polar residues" evidence="1">
    <location>
        <begin position="166"/>
        <end position="175"/>
    </location>
</feature>
<evidence type="ECO:0000313" key="3">
    <source>
        <dbReference type="EMBL" id="KAF2220622.1"/>
    </source>
</evidence>
<keyword evidence="3" id="KW-0378">Hydrolase</keyword>
<feature type="region of interest" description="Disordered" evidence="1">
    <location>
        <begin position="279"/>
        <end position="371"/>
    </location>
</feature>
<dbReference type="AlphaFoldDB" id="A0A6A6G4G7"/>
<protein>
    <submittedName>
        <fullName evidence="3">Endonuclease/exonuclease/phosphatase</fullName>
    </submittedName>
</protein>
<dbReference type="OrthoDB" id="2248459at2759"/>
<feature type="compositionally biased region" description="Polar residues" evidence="1">
    <location>
        <begin position="89"/>
        <end position="115"/>
    </location>
</feature>
<dbReference type="InterPro" id="IPR036691">
    <property type="entry name" value="Endo/exonu/phosph_ase_sf"/>
</dbReference>
<feature type="compositionally biased region" description="Low complexity" evidence="1">
    <location>
        <begin position="132"/>
        <end position="146"/>
    </location>
</feature>
<organism evidence="3 4">
    <name type="scientific">Elsinoe ampelina</name>
    <dbReference type="NCBI Taxonomy" id="302913"/>
    <lineage>
        <taxon>Eukaryota</taxon>
        <taxon>Fungi</taxon>
        <taxon>Dikarya</taxon>
        <taxon>Ascomycota</taxon>
        <taxon>Pezizomycotina</taxon>
        <taxon>Dothideomycetes</taxon>
        <taxon>Dothideomycetidae</taxon>
        <taxon>Myriangiales</taxon>
        <taxon>Elsinoaceae</taxon>
        <taxon>Elsinoe</taxon>
    </lineage>
</organism>
<name>A0A6A6G4G7_9PEZI</name>
<dbReference type="InterPro" id="IPR036322">
    <property type="entry name" value="WD40_repeat_dom_sf"/>
</dbReference>
<dbReference type="Pfam" id="PF22669">
    <property type="entry name" value="Exo_endo_phos2"/>
    <property type="match status" value="1"/>
</dbReference>
<dbReference type="InterPro" id="IPR046985">
    <property type="entry name" value="IP5"/>
</dbReference>
<feature type="domain" description="Inositol polyphosphate-related phosphatase" evidence="2">
    <location>
        <begin position="792"/>
        <end position="1130"/>
    </location>
</feature>
<feature type="compositionally biased region" description="Polar residues" evidence="1">
    <location>
        <begin position="122"/>
        <end position="131"/>
    </location>
</feature>
<feature type="compositionally biased region" description="Basic and acidic residues" evidence="1">
    <location>
        <begin position="306"/>
        <end position="322"/>
    </location>
</feature>
<feature type="compositionally biased region" description="Polar residues" evidence="1">
    <location>
        <begin position="208"/>
        <end position="218"/>
    </location>
</feature>
<feature type="compositionally biased region" description="Low complexity" evidence="1">
    <location>
        <begin position="233"/>
        <end position="244"/>
    </location>
</feature>
<proteinExistence type="predicted"/>
<gene>
    <name evidence="3" type="ORF">BDZ85DRAFT_223002</name>
</gene>
<dbReference type="PANTHER" id="PTHR11200:SF240">
    <property type="entry name" value="INOSITOL POLYPHOSPHATE 5-PHOSPHATASE C9G1.10C-RELATED"/>
    <property type="match status" value="1"/>
</dbReference>
<dbReference type="GO" id="GO:0004519">
    <property type="term" value="F:endonuclease activity"/>
    <property type="evidence" value="ECO:0007669"/>
    <property type="project" value="UniProtKB-KW"/>
</dbReference>
<evidence type="ECO:0000313" key="4">
    <source>
        <dbReference type="Proteomes" id="UP000799538"/>
    </source>
</evidence>
<keyword evidence="3" id="KW-0255">Endonuclease</keyword>
<accession>A0A6A6G4G7</accession>
<dbReference type="Gene3D" id="3.60.10.10">
    <property type="entry name" value="Endonuclease/exonuclease/phosphatase"/>
    <property type="match status" value="1"/>
</dbReference>
<dbReference type="InterPro" id="IPR000300">
    <property type="entry name" value="IPPc"/>
</dbReference>
<dbReference type="GO" id="GO:0046856">
    <property type="term" value="P:phosphatidylinositol dephosphorylation"/>
    <property type="evidence" value="ECO:0007669"/>
    <property type="project" value="InterPro"/>
</dbReference>
<dbReference type="Proteomes" id="UP000799538">
    <property type="component" value="Unassembled WGS sequence"/>
</dbReference>
<dbReference type="PANTHER" id="PTHR11200">
    <property type="entry name" value="INOSITOL 5-PHOSPHATASE"/>
    <property type="match status" value="1"/>
</dbReference>
<feature type="region of interest" description="Disordered" evidence="1">
    <location>
        <begin position="384"/>
        <end position="460"/>
    </location>
</feature>
<dbReference type="InterPro" id="IPR015943">
    <property type="entry name" value="WD40/YVTN_repeat-like_dom_sf"/>
</dbReference>
<reference evidence="4" key="1">
    <citation type="journal article" date="2020" name="Stud. Mycol.">
        <title>101 Dothideomycetes genomes: A test case for predicting lifestyles and emergence of pathogens.</title>
        <authorList>
            <person name="Haridas S."/>
            <person name="Albert R."/>
            <person name="Binder M."/>
            <person name="Bloem J."/>
            <person name="LaButti K."/>
            <person name="Salamov A."/>
            <person name="Andreopoulos B."/>
            <person name="Baker S."/>
            <person name="Barry K."/>
            <person name="Bills G."/>
            <person name="Bluhm B."/>
            <person name="Cannon C."/>
            <person name="Castanera R."/>
            <person name="Culley D."/>
            <person name="Daum C."/>
            <person name="Ezra D."/>
            <person name="Gonzalez J."/>
            <person name="Henrissat B."/>
            <person name="Kuo A."/>
            <person name="Liang C."/>
            <person name="Lipzen A."/>
            <person name="Lutzoni F."/>
            <person name="Magnuson J."/>
            <person name="Mondo S."/>
            <person name="Nolan M."/>
            <person name="Ohm R."/>
            <person name="Pangilinan J."/>
            <person name="Park H.-J."/>
            <person name="Ramirez L."/>
            <person name="Alfaro M."/>
            <person name="Sun H."/>
            <person name="Tritt A."/>
            <person name="Yoshinaga Y."/>
            <person name="Zwiers L.-H."/>
            <person name="Turgeon B."/>
            <person name="Goodwin S."/>
            <person name="Spatafora J."/>
            <person name="Crous P."/>
            <person name="Grigoriev I."/>
        </authorList>
    </citation>
    <scope>NUCLEOTIDE SEQUENCE [LARGE SCALE GENOMIC DNA]</scope>
    <source>
        <strain evidence="4">CECT 20119</strain>
    </source>
</reference>
<dbReference type="EMBL" id="ML992512">
    <property type="protein sequence ID" value="KAF2220622.1"/>
    <property type="molecule type" value="Genomic_DNA"/>
</dbReference>
<keyword evidence="3" id="KW-0540">Nuclease</keyword>
<dbReference type="SUPFAM" id="SSF50978">
    <property type="entry name" value="WD40 repeat-like"/>
    <property type="match status" value="1"/>
</dbReference>
<evidence type="ECO:0000259" key="2">
    <source>
        <dbReference type="SMART" id="SM00128"/>
    </source>
</evidence>
<dbReference type="FunFam" id="3.60.10.10:FF:000036">
    <property type="entry name" value="Inositol polyphosphate phosphatase, putative"/>
    <property type="match status" value="1"/>
</dbReference>
<feature type="compositionally biased region" description="Basic and acidic residues" evidence="1">
    <location>
        <begin position="399"/>
        <end position="416"/>
    </location>
</feature>
<sequence>MVEEQGKGTDDSSIKPVSSLRSKFENLGHQRKPSQTPSTVKSPLPPQIRDVPAGGPVRMSLDLPRPAFQASNGLGISDGSIAEPRHTPTRQQRPLSIGQLPSRQVSPPRVTVNSPKSPPKGQATSTGSQSPTRSIHTIQQTQRTQQNVSPKTIVHTFQPPLPARGSISSAATSAENLHAPMLSPTVQRSPKFGASGPPPVNRAGKPNIPSSSTGSTPQAEPMTLDLKSDKAISPFSTPPSSSESTPHEQGSPTRLEDHRKARSTVPAFAAARSYFVPLARSDGPAQRQFDLQPPRKFERTPSLPADKLDENMSHDGAQDKRASSSHGFRQTLSGRNSPSKLQRIPARTSIDETATRSESAPAQPKSAHRTNGAVAVTVRLQPDAAIGKSAPPAVPAPRRSMETRRSLERPSMDRQQRILGAEGASGIRADDVEDLPSTGTAGLSDFPDASQANRRPPRYQHRPWELGVGYDTKLFTACGEYICTGGYHIRIWSIKTGESITTQALGEGIKVTSMAWIPAKNPLGEGQRLWLGTNMGDIHQFDIPSRHIVNTRHAAHARGEIVSIFRHASALWSLDDDGKLLNWKNNSPDSVASLDVTPQAFRVTRGHSASIVVGNCLWMAVGKYIYVYNLVASSDSGFSVLTRPLFQEGTGDITCAAKISSQPNAVYFGHTDGKVSVYNKKDYSLIGVFNVSVYKINAMTGVGNLLWAGYSTGMAFVYDTSTTPWTVKKDWRAHSEPICGIIADQSSIWKLDRFNVVTLGMDNILRIWDGMLEQDWLEDRMQKKDEEYCNFEEISASVLTWNAGASKPTALRNSQEDENFFREYLSLHSPPDILVFGFQELVDLEDKKVTAKSFFKSKKKDSSDHDKMSHQYRAWRDHLVRCIDEFMPASSTYTLLQTANLVGLFSCVFIKTSLRPRVKQFNGAEVKRGMGGLHGNKGALILRMILDDTSICLINCHLAAGQTQTMHRNNDVAGIMESENLPPSVASPDIFVGGGDGSMILDHEICILNGDLNYRIDAMTRDSVVRAVEKNDLSRLLERDQLILSKKRNPAFRLRLFQEMPITFAPTYKYDVGMTRYDTSDKKRSPAWCDRVLFRGLGRIKCDDYRRWEVHTSDHRPVSAHFRMRVKSIDPKRQQVVREKTQTELDQFRRKVKYDVMLDYFMNVLGLSQKEAADYLRA</sequence>
<dbReference type="SMART" id="SM00128">
    <property type="entry name" value="IPPc"/>
    <property type="match status" value="1"/>
</dbReference>
<feature type="compositionally biased region" description="Polar residues" evidence="1">
    <location>
        <begin position="324"/>
        <end position="340"/>
    </location>
</feature>
<keyword evidence="4" id="KW-1185">Reference proteome</keyword>
<dbReference type="Gene3D" id="2.130.10.10">
    <property type="entry name" value="YVTN repeat-like/Quinoprotein amine dehydrogenase"/>
    <property type="match status" value="1"/>
</dbReference>
<feature type="compositionally biased region" description="Basic and acidic residues" evidence="1">
    <location>
        <begin position="1"/>
        <end position="13"/>
    </location>
</feature>
<evidence type="ECO:0000256" key="1">
    <source>
        <dbReference type="SAM" id="MobiDB-lite"/>
    </source>
</evidence>
<keyword evidence="3" id="KW-0269">Exonuclease</keyword>
<dbReference type="SUPFAM" id="SSF56219">
    <property type="entry name" value="DNase I-like"/>
    <property type="match status" value="1"/>
</dbReference>
<dbReference type="GO" id="GO:0004527">
    <property type="term" value="F:exonuclease activity"/>
    <property type="evidence" value="ECO:0007669"/>
    <property type="project" value="UniProtKB-KW"/>
</dbReference>